<dbReference type="KEGG" id="pxu:106125482"/>
<dbReference type="GO" id="GO:0006417">
    <property type="term" value="P:regulation of translation"/>
    <property type="evidence" value="ECO:0007669"/>
    <property type="project" value="UniProtKB-KW"/>
</dbReference>
<accession>A0AAJ6ZS25</accession>
<dbReference type="GeneID" id="106125482"/>
<dbReference type="Pfam" id="PF01652">
    <property type="entry name" value="IF4E"/>
    <property type="match status" value="1"/>
</dbReference>
<dbReference type="GO" id="GO:0000340">
    <property type="term" value="F:RNA 7-methylguanosine cap binding"/>
    <property type="evidence" value="ECO:0007669"/>
    <property type="project" value="TreeGrafter"/>
</dbReference>
<keyword evidence="2 6" id="KW-0396">Initiation factor</keyword>
<dbReference type="InterPro" id="IPR023398">
    <property type="entry name" value="TIF_eIF4e-like"/>
</dbReference>
<keyword evidence="3" id="KW-0810">Translation regulation</keyword>
<comment type="similarity">
    <text evidence="1 6">Belongs to the eukaryotic initiation factor 4E family.</text>
</comment>
<dbReference type="PANTHER" id="PTHR11960">
    <property type="entry name" value="EUKARYOTIC TRANSLATION INITIATION FACTOR 4E RELATED"/>
    <property type="match status" value="1"/>
</dbReference>
<reference evidence="7" key="1">
    <citation type="submission" date="2025-08" db="UniProtKB">
        <authorList>
            <consortium name="RefSeq"/>
        </authorList>
    </citation>
    <scope>IDENTIFICATION</scope>
</reference>
<keyword evidence="4 6" id="KW-0694">RNA-binding</keyword>
<dbReference type="SUPFAM" id="SSF55418">
    <property type="entry name" value="eIF4e-like"/>
    <property type="match status" value="1"/>
</dbReference>
<organism evidence="7">
    <name type="scientific">Papilio xuthus</name>
    <name type="common">Asian swallowtail butterfly</name>
    <dbReference type="NCBI Taxonomy" id="66420"/>
    <lineage>
        <taxon>Eukaryota</taxon>
        <taxon>Metazoa</taxon>
        <taxon>Ecdysozoa</taxon>
        <taxon>Arthropoda</taxon>
        <taxon>Hexapoda</taxon>
        <taxon>Insecta</taxon>
        <taxon>Pterygota</taxon>
        <taxon>Neoptera</taxon>
        <taxon>Endopterygota</taxon>
        <taxon>Lepidoptera</taxon>
        <taxon>Glossata</taxon>
        <taxon>Ditrysia</taxon>
        <taxon>Papilionoidea</taxon>
        <taxon>Papilionidae</taxon>
        <taxon>Papilioninae</taxon>
        <taxon>Papilio</taxon>
    </lineage>
</organism>
<dbReference type="PANTHER" id="PTHR11960:SF8">
    <property type="entry name" value="EUKARYOTIC TRANSLATION INITIATION FACTOR 4E1-RELATED"/>
    <property type="match status" value="1"/>
</dbReference>
<gene>
    <name evidence="7" type="primary">LOC106125482</name>
</gene>
<name>A0AAJ6ZS25_PAPXU</name>
<evidence type="ECO:0000256" key="5">
    <source>
        <dbReference type="ARBA" id="ARBA00022917"/>
    </source>
</evidence>
<dbReference type="InterPro" id="IPR001040">
    <property type="entry name" value="TIF_eIF_4E"/>
</dbReference>
<evidence type="ECO:0000256" key="6">
    <source>
        <dbReference type="RuleBase" id="RU004374"/>
    </source>
</evidence>
<dbReference type="GO" id="GO:0003743">
    <property type="term" value="F:translation initiation factor activity"/>
    <property type="evidence" value="ECO:0007669"/>
    <property type="project" value="UniProtKB-KW"/>
</dbReference>
<evidence type="ECO:0000256" key="3">
    <source>
        <dbReference type="ARBA" id="ARBA00022845"/>
    </source>
</evidence>
<dbReference type="Gene3D" id="3.30.760.10">
    <property type="entry name" value="RNA Cap, Translation Initiation Factor Eif4e"/>
    <property type="match status" value="1"/>
</dbReference>
<evidence type="ECO:0000256" key="4">
    <source>
        <dbReference type="ARBA" id="ARBA00022884"/>
    </source>
</evidence>
<dbReference type="RefSeq" id="XP_013178161.1">
    <property type="nucleotide sequence ID" value="XM_013322707.1"/>
</dbReference>
<evidence type="ECO:0000256" key="2">
    <source>
        <dbReference type="ARBA" id="ARBA00022540"/>
    </source>
</evidence>
<sequence length="185" mass="21569">MENDKLIESENMELLSFKHPLQNTWSFWMYTNTSKDWSENLVELTTFDTVEDYWSIYHHTKTPSELPIGQGYAVFKKGIRPMWEDPANEQGGRWLLTLDRKRAADLDNIWLYVVLILIGENLPHEEEICGVVVNIRAKCKVGVWMTNLKHEAANLEIGRKLKEQLPTKLRLGLHSHNTNQNIHSL</sequence>
<evidence type="ECO:0000313" key="7">
    <source>
        <dbReference type="RefSeq" id="XP_013178161.1"/>
    </source>
</evidence>
<dbReference type="AlphaFoldDB" id="A0AAJ6ZS25"/>
<evidence type="ECO:0000256" key="1">
    <source>
        <dbReference type="ARBA" id="ARBA00009860"/>
    </source>
</evidence>
<protein>
    <submittedName>
        <fullName evidence="7">Eukaryotic translation initiation factor 4E-like</fullName>
    </submittedName>
</protein>
<dbReference type="Proteomes" id="UP000694872">
    <property type="component" value="Unplaced"/>
</dbReference>
<keyword evidence="5 6" id="KW-0648">Protein biosynthesis</keyword>
<dbReference type="GO" id="GO:0016281">
    <property type="term" value="C:eukaryotic translation initiation factor 4F complex"/>
    <property type="evidence" value="ECO:0007669"/>
    <property type="project" value="TreeGrafter"/>
</dbReference>
<proteinExistence type="inferred from homology"/>